<dbReference type="PANTHER" id="PTHR46720">
    <property type="entry name" value="HYDROXYLASE, PUTATIVE (AFU_ORTHOLOGUE AFUA_3G01460)-RELATED"/>
    <property type="match status" value="1"/>
</dbReference>
<dbReference type="Proteomes" id="UP000320762">
    <property type="component" value="Unassembled WGS sequence"/>
</dbReference>
<dbReference type="InterPro" id="IPR036188">
    <property type="entry name" value="FAD/NAD-bd_sf"/>
</dbReference>
<accession>A0A550D0L4</accession>
<comment type="caution">
    <text evidence="5">The sequence shown here is derived from an EMBL/GenBank/DDBJ whole genome shotgun (WGS) entry which is preliminary data.</text>
</comment>
<dbReference type="GO" id="GO:0071949">
    <property type="term" value="F:FAD binding"/>
    <property type="evidence" value="ECO:0007669"/>
    <property type="project" value="InterPro"/>
</dbReference>
<keyword evidence="3" id="KW-0560">Oxidoreductase</keyword>
<dbReference type="Pfam" id="PF01494">
    <property type="entry name" value="FAD_binding_3"/>
    <property type="match status" value="1"/>
</dbReference>
<evidence type="ECO:0000313" key="5">
    <source>
        <dbReference type="EMBL" id="TRM70576.1"/>
    </source>
</evidence>
<evidence type="ECO:0000256" key="2">
    <source>
        <dbReference type="ARBA" id="ARBA00022827"/>
    </source>
</evidence>
<dbReference type="GO" id="GO:0044550">
    <property type="term" value="P:secondary metabolite biosynthetic process"/>
    <property type="evidence" value="ECO:0007669"/>
    <property type="project" value="TreeGrafter"/>
</dbReference>
<dbReference type="AlphaFoldDB" id="A0A550D0L4"/>
<evidence type="ECO:0000256" key="1">
    <source>
        <dbReference type="ARBA" id="ARBA00022630"/>
    </source>
</evidence>
<dbReference type="SUPFAM" id="SSF51905">
    <property type="entry name" value="FAD/NAD(P)-binding domain"/>
    <property type="match status" value="1"/>
</dbReference>
<dbReference type="InterPro" id="IPR051104">
    <property type="entry name" value="FAD_monoxygenase"/>
</dbReference>
<protein>
    <recommendedName>
        <fullName evidence="4">FAD-binding domain-containing protein</fullName>
    </recommendedName>
</protein>
<keyword evidence="1" id="KW-0285">Flavoprotein</keyword>
<dbReference type="PRINTS" id="PR00420">
    <property type="entry name" value="RNGMNOXGNASE"/>
</dbReference>
<reference evidence="5 6" key="1">
    <citation type="journal article" date="2019" name="New Phytol.">
        <title>Comparative genomics reveals unique wood-decay strategies and fruiting body development in the Schizophyllaceae.</title>
        <authorList>
            <person name="Almasi E."/>
            <person name="Sahu N."/>
            <person name="Krizsan K."/>
            <person name="Balint B."/>
            <person name="Kovacs G.M."/>
            <person name="Kiss B."/>
            <person name="Cseklye J."/>
            <person name="Drula E."/>
            <person name="Henrissat B."/>
            <person name="Nagy I."/>
            <person name="Chovatia M."/>
            <person name="Adam C."/>
            <person name="LaButti K."/>
            <person name="Lipzen A."/>
            <person name="Riley R."/>
            <person name="Grigoriev I.V."/>
            <person name="Nagy L.G."/>
        </authorList>
    </citation>
    <scope>NUCLEOTIDE SEQUENCE [LARGE SCALE GENOMIC DNA]</scope>
    <source>
        <strain evidence="5 6">NL-1724</strain>
    </source>
</reference>
<keyword evidence="6" id="KW-1185">Reference proteome</keyword>
<evidence type="ECO:0000259" key="4">
    <source>
        <dbReference type="Pfam" id="PF01494"/>
    </source>
</evidence>
<evidence type="ECO:0000313" key="6">
    <source>
        <dbReference type="Proteomes" id="UP000320762"/>
    </source>
</evidence>
<keyword evidence="2" id="KW-0274">FAD</keyword>
<dbReference type="EMBL" id="VDMD01000001">
    <property type="protein sequence ID" value="TRM70576.1"/>
    <property type="molecule type" value="Genomic_DNA"/>
</dbReference>
<dbReference type="GO" id="GO:0016491">
    <property type="term" value="F:oxidoreductase activity"/>
    <property type="evidence" value="ECO:0007669"/>
    <property type="project" value="UniProtKB-KW"/>
</dbReference>
<gene>
    <name evidence="5" type="ORF">BD626DRAFT_544851</name>
</gene>
<dbReference type="SUPFAM" id="SSF54373">
    <property type="entry name" value="FAD-linked reductases, C-terminal domain"/>
    <property type="match status" value="1"/>
</dbReference>
<dbReference type="PANTHER" id="PTHR46720:SF3">
    <property type="entry name" value="FAD-BINDING DOMAIN-CONTAINING PROTEIN-RELATED"/>
    <property type="match status" value="1"/>
</dbReference>
<sequence length="451" mass="50185">MNTPKPRKVKVAIVGGGIAGMALVLAMQRICKMADLEVHIYESAAQMTQVGAGIGLWQRTLDLLSDMGMGRDFQALREEHGAPTGFTLRKSDQAEGETFSQVSLESEGDGRMLLLHRARLQEVFLKHISKDVRIHLAHRLESYSYTDDATEKILLTFQDGQEARCDLLCGADGVASAVRHNFLPRLARKTGKPEYLESVDAVFSGSCVYRDLVPADKLAEVWPNHPAAKGPHQYCGKDMHIVTYPVQQGTLINAVPFYCDLSKENSPFFGSQIGASTTEEVLKRYEGWEPEVKALLGCMSNPVHWAILTIKPLDVWADDGVFLLGDAAHAMTPHLGAGAGQGIEDAYYLAKIFAHAQKKGPHEILSAEPLELYNRLRPPVANFVQARSRLQTLFYEFNEEGQDLSLVEARSPAHAEQDRLKRLEHGIWDGYRWSRHSIVRQWDAEAAKVLS</sequence>
<dbReference type="OrthoDB" id="417877at2759"/>
<proteinExistence type="predicted"/>
<feature type="domain" description="FAD-binding" evidence="4">
    <location>
        <begin position="8"/>
        <end position="366"/>
    </location>
</feature>
<name>A0A550D0L4_9AGAR</name>
<dbReference type="Gene3D" id="3.50.50.60">
    <property type="entry name" value="FAD/NAD(P)-binding domain"/>
    <property type="match status" value="1"/>
</dbReference>
<evidence type="ECO:0000256" key="3">
    <source>
        <dbReference type="ARBA" id="ARBA00023002"/>
    </source>
</evidence>
<dbReference type="InterPro" id="IPR002938">
    <property type="entry name" value="FAD-bd"/>
</dbReference>
<dbReference type="STRING" id="97359.A0A550D0L4"/>
<organism evidence="5 6">
    <name type="scientific">Schizophyllum amplum</name>
    <dbReference type="NCBI Taxonomy" id="97359"/>
    <lineage>
        <taxon>Eukaryota</taxon>
        <taxon>Fungi</taxon>
        <taxon>Dikarya</taxon>
        <taxon>Basidiomycota</taxon>
        <taxon>Agaricomycotina</taxon>
        <taxon>Agaricomycetes</taxon>
        <taxon>Agaricomycetidae</taxon>
        <taxon>Agaricales</taxon>
        <taxon>Schizophyllaceae</taxon>
        <taxon>Schizophyllum</taxon>
    </lineage>
</organism>